<feature type="compositionally biased region" description="Polar residues" evidence="5">
    <location>
        <begin position="901"/>
        <end position="914"/>
    </location>
</feature>
<dbReference type="GeneID" id="113832590"/>
<evidence type="ECO:0000313" key="8">
    <source>
        <dbReference type="Proteomes" id="UP001108280"/>
    </source>
</evidence>
<evidence type="ECO:0000256" key="1">
    <source>
        <dbReference type="ARBA" id="ARBA00004167"/>
    </source>
</evidence>
<reference evidence="8" key="2">
    <citation type="journal article" date="2020" name="Biotechnol. Bioeng.">
        <title>Chromosome-scale scaffolds for the Chinese hamster reference genome assembly to facilitate the study of the CHO epigenome.</title>
        <authorList>
            <person name="Hilliard W."/>
            <person name="MacDonald M."/>
            <person name="Lee K.H."/>
        </authorList>
    </citation>
    <scope>NUCLEOTIDE SEQUENCE [LARGE SCALE GENOMIC DNA]</scope>
    <source>
        <strain evidence="8">17A/GY</strain>
    </source>
</reference>
<dbReference type="PANTHER" id="PTHR34834:SF3">
    <property type="entry name" value="SPEM FAMILY MEMBER 3"/>
    <property type="match status" value="1"/>
</dbReference>
<dbReference type="GO" id="GO:0030317">
    <property type="term" value="P:flagellated sperm motility"/>
    <property type="evidence" value="ECO:0007669"/>
    <property type="project" value="TreeGrafter"/>
</dbReference>
<feature type="compositionally biased region" description="Polar residues" evidence="5">
    <location>
        <begin position="191"/>
        <end position="203"/>
    </location>
</feature>
<dbReference type="PANTHER" id="PTHR34834">
    <property type="entry name" value="SPERMATID MATURATION PROTEIN 1"/>
    <property type="match status" value="1"/>
</dbReference>
<feature type="compositionally biased region" description="Polar residues" evidence="5">
    <location>
        <begin position="684"/>
        <end position="703"/>
    </location>
</feature>
<name>A0A9J7H5C2_CRIGR</name>
<feature type="region of interest" description="Disordered" evidence="5">
    <location>
        <begin position="355"/>
        <end position="389"/>
    </location>
</feature>
<feature type="compositionally biased region" description="Polar residues" evidence="5">
    <location>
        <begin position="862"/>
        <end position="871"/>
    </location>
</feature>
<accession>A0A9J7H5C2</accession>
<proteinExistence type="predicted"/>
<dbReference type="GO" id="GO:0007291">
    <property type="term" value="P:sperm individualization"/>
    <property type="evidence" value="ECO:0007669"/>
    <property type="project" value="TreeGrafter"/>
</dbReference>
<comment type="subcellular location">
    <subcellularLocation>
        <location evidence="1">Membrane</location>
        <topology evidence="1">Single-pass membrane protein</topology>
    </subcellularLocation>
</comment>
<feature type="compositionally biased region" description="Polar residues" evidence="5">
    <location>
        <begin position="270"/>
        <end position="281"/>
    </location>
</feature>
<dbReference type="GO" id="GO:0005737">
    <property type="term" value="C:cytoplasm"/>
    <property type="evidence" value="ECO:0007669"/>
    <property type="project" value="TreeGrafter"/>
</dbReference>
<feature type="region of interest" description="Disordered" evidence="5">
    <location>
        <begin position="305"/>
        <end position="327"/>
    </location>
</feature>
<feature type="compositionally biased region" description="Low complexity" evidence="5">
    <location>
        <begin position="204"/>
        <end position="218"/>
    </location>
</feature>
<dbReference type="InterPro" id="IPR031368">
    <property type="entry name" value="SPEM1_N"/>
</dbReference>
<feature type="transmembrane region" description="Helical" evidence="6">
    <location>
        <begin position="27"/>
        <end position="48"/>
    </location>
</feature>
<sequence>MGEHIYHGAQTCSGTNLRRCQDLGDSILLILGSFILLNVGINVVTLLWKHLKNSLRILFHHFFPKDPKNLCSRMPPRFHRHPNFLLGDVNHLDSRIPDTNDENVSRCCWMPPQCRHGRAPTEASWELWKEGLMGAGEVPQTTFIKTQALFFRPEISPRTPKIIKLNRVPPPTPQESKTKAPDDNPPRAPSQALTYSSTNTHELPSTQSQTQTSEPTQSRAQGLEHTSAHTPPAHAPDFISAPTPALSEASTPGNAPSSTPSHNPAPTPPYSSVQDPTHSQAHTLDQAQPHILAPVTLQVPVPPQTQSLAHTPEQTSVHTSPQPPIQAPASAYFRCQGHDPAQALVHTLTHPQADVPEQTASQASAHAPPNSLLHSHAHSPVPGPTSGPAPALALSMTMTTTQASAQVPVTNSTPTISPLPSMLATFDPSFSTGHTLYDARRVKQNVFLKHNSQNLRCFRKDLNIPSRPQEVKGLVNSGTSEQTPKQHGGDSAVPPAGSILGYLKVGNTGWKISDNAEDKFSQPKTFPHCSFHPCCSESINKDPQAPVYPKFLVYTQDTTPSKPCFHSPSTAQSVLPTVPPPCTLAVPLVSPRTFVVPQSNHQMPSNLTQTSTFLSTSKSPQTVSSAYYASPSQFTTTSQTLTQPPNPENQNLNQGFDLQKTPSLAKDSRVPRKPGLTQDPGHQKNPSLTQDPGLQNPSLTQDPGLQKNPRLIPNPGCQKNPGLIPNPGLQKNPGLILNPCLHKNSGFYKFPACTQDPFLCMNPNVSQDPCPQKNLDITQDSSLRSSAATQDAGVLRNLGFIQPSRLHKNIIFNQTSGQRTLSFMQDSVVFRTASLNQDTVINKNKDLSPVTDQKRPDPSQDCEGNSGSRNAQPLGVCRNVDPTQDSRPQKSPCHTQDSEINKNSGLTQKSSSKSPGLIQASCFHKSSGLTQDSGDYQNLGFTQDSGIYRVPDLNQDTDSHKSPCPINVTIAEKRSELNQDVGIYSSEHSQDPNLQECPAIDQDSGRHQNPVPGQGSGFKMQGFTQQADPLRDSGLTQQAGLNKKTSFAPGTASAQVLGSLQALKMTSSPVKSFVCKMDNTEPVNQSSCPSKAQMLPHDLKSFSEVPVLIELQPSSQRLDNQEWACHSVNTVASSCQKYRQTSIPHKINWRPHCPGPSNRTGHVVFDSRHKQSVTGREKCEALFPRRPRQEVLKNSEEIQKEWGYQNVMKTLEKEGANVHQE</sequence>
<feature type="domain" description="Spermatid maturation protein 1 N-terminal" evidence="7">
    <location>
        <begin position="1"/>
        <end position="69"/>
    </location>
</feature>
<feature type="compositionally biased region" description="Polar residues" evidence="5">
    <location>
        <begin position="307"/>
        <end position="319"/>
    </location>
</feature>
<dbReference type="GO" id="GO:0016020">
    <property type="term" value="C:membrane"/>
    <property type="evidence" value="ECO:0007669"/>
    <property type="project" value="UniProtKB-SubCell"/>
</dbReference>
<feature type="region of interest" description="Disordered" evidence="5">
    <location>
        <begin position="635"/>
        <end position="728"/>
    </location>
</feature>
<dbReference type="RefSeq" id="XP_035303395.1">
    <property type="nucleotide sequence ID" value="XM_035447504.1"/>
</dbReference>
<feature type="region of interest" description="Disordered" evidence="5">
    <location>
        <begin position="986"/>
        <end position="1008"/>
    </location>
</feature>
<evidence type="ECO:0000256" key="2">
    <source>
        <dbReference type="ARBA" id="ARBA00022692"/>
    </source>
</evidence>
<dbReference type="Proteomes" id="UP001108280">
    <property type="component" value="Chromosome 7"/>
</dbReference>
<evidence type="ECO:0000256" key="4">
    <source>
        <dbReference type="ARBA" id="ARBA00023136"/>
    </source>
</evidence>
<dbReference type="OrthoDB" id="9535405at2759"/>
<keyword evidence="8" id="KW-1185">Reference proteome</keyword>
<dbReference type="AlphaFoldDB" id="A0A9J7H5C2"/>
<keyword evidence="2 6" id="KW-0812">Transmembrane</keyword>
<reference evidence="9" key="3">
    <citation type="submission" date="2025-08" db="UniProtKB">
        <authorList>
            <consortium name="RefSeq"/>
        </authorList>
    </citation>
    <scope>IDENTIFICATION</scope>
    <source>
        <strain evidence="9">17A/GY</strain>
        <tissue evidence="9">Liver</tissue>
    </source>
</reference>
<feature type="region of interest" description="Disordered" evidence="5">
    <location>
        <begin position="469"/>
        <end position="494"/>
    </location>
</feature>
<feature type="compositionally biased region" description="Low complexity" evidence="5">
    <location>
        <begin position="635"/>
        <end position="654"/>
    </location>
</feature>
<feature type="region of interest" description="Disordered" evidence="5">
    <location>
        <begin position="160"/>
        <end position="281"/>
    </location>
</feature>
<evidence type="ECO:0000256" key="3">
    <source>
        <dbReference type="ARBA" id="ARBA00022989"/>
    </source>
</evidence>
<keyword evidence="4 6" id="KW-0472">Membrane</keyword>
<dbReference type="Pfam" id="PF15670">
    <property type="entry name" value="Spem1"/>
    <property type="match status" value="1"/>
</dbReference>
<evidence type="ECO:0000256" key="6">
    <source>
        <dbReference type="SAM" id="Phobius"/>
    </source>
</evidence>
<organism evidence="8 9">
    <name type="scientific">Cricetulus griseus</name>
    <name type="common">Chinese hamster</name>
    <name type="synonym">Cricetulus barabensis griseus</name>
    <dbReference type="NCBI Taxonomy" id="10029"/>
    <lineage>
        <taxon>Eukaryota</taxon>
        <taxon>Metazoa</taxon>
        <taxon>Chordata</taxon>
        <taxon>Craniata</taxon>
        <taxon>Vertebrata</taxon>
        <taxon>Euteleostomi</taxon>
        <taxon>Mammalia</taxon>
        <taxon>Eutheria</taxon>
        <taxon>Euarchontoglires</taxon>
        <taxon>Glires</taxon>
        <taxon>Rodentia</taxon>
        <taxon>Myomorpha</taxon>
        <taxon>Muroidea</taxon>
        <taxon>Cricetidae</taxon>
        <taxon>Cricetinae</taxon>
        <taxon>Cricetulus</taxon>
    </lineage>
</organism>
<evidence type="ECO:0000313" key="9">
    <source>
        <dbReference type="RefSeq" id="XP_035303395.1"/>
    </source>
</evidence>
<evidence type="ECO:0000259" key="7">
    <source>
        <dbReference type="Pfam" id="PF15670"/>
    </source>
</evidence>
<reference evidence="8" key="1">
    <citation type="journal article" date="2018" name="Biotechnol. Bioeng.">
        <title>A reference genome of the Chinese hamster based on a hybrid assembly strategy.</title>
        <authorList>
            <person name="Rupp O."/>
            <person name="MacDonald M.L."/>
            <person name="Li S."/>
            <person name="Dhiman H."/>
            <person name="Polson S."/>
            <person name="Griep S."/>
            <person name="Heffner K."/>
            <person name="Hernandez I."/>
            <person name="Brinkrolf K."/>
            <person name="Jadhav V."/>
            <person name="Samoudi M."/>
            <person name="Hao H."/>
            <person name="Kingham B."/>
            <person name="Goesmann A."/>
            <person name="Betenbaugh M.J."/>
            <person name="Lewis N.E."/>
            <person name="Borth N."/>
            <person name="Lee K.H."/>
        </authorList>
    </citation>
    <scope>NUCLEOTIDE SEQUENCE [LARGE SCALE GENOMIC DNA]</scope>
    <source>
        <strain evidence="8">17A/GY</strain>
    </source>
</reference>
<feature type="compositionally biased region" description="Polar residues" evidence="5">
    <location>
        <begin position="248"/>
        <end position="262"/>
    </location>
</feature>
<dbReference type="KEGG" id="cge:113832590"/>
<feature type="compositionally biased region" description="Polar residues" evidence="5">
    <location>
        <begin position="476"/>
        <end position="485"/>
    </location>
</feature>
<keyword evidence="3 6" id="KW-1133">Transmembrane helix</keyword>
<dbReference type="CTD" id="107983988"/>
<gene>
    <name evidence="9" type="primary">Spem3</name>
</gene>
<feature type="compositionally biased region" description="Basic and acidic residues" evidence="5">
    <location>
        <begin position="176"/>
        <end position="185"/>
    </location>
</feature>
<feature type="region of interest" description="Disordered" evidence="5">
    <location>
        <begin position="841"/>
        <end position="918"/>
    </location>
</feature>
<protein>
    <submittedName>
        <fullName evidence="9">Uncharacterized protein SPEM3</fullName>
    </submittedName>
</protein>
<evidence type="ECO:0000256" key="5">
    <source>
        <dbReference type="SAM" id="MobiDB-lite"/>
    </source>
</evidence>